<dbReference type="Proteomes" id="UP000789405">
    <property type="component" value="Unassembled WGS sequence"/>
</dbReference>
<feature type="non-terminal residue" evidence="1">
    <location>
        <position position="1"/>
    </location>
</feature>
<keyword evidence="2" id="KW-1185">Reference proteome</keyword>
<dbReference type="EMBL" id="CAJVPY010018568">
    <property type="protein sequence ID" value="CAG8767615.1"/>
    <property type="molecule type" value="Genomic_DNA"/>
</dbReference>
<comment type="caution">
    <text evidence="1">The sequence shown here is derived from an EMBL/GenBank/DDBJ whole genome shotgun (WGS) entry which is preliminary data.</text>
</comment>
<protein>
    <submittedName>
        <fullName evidence="1">11905_t:CDS:1</fullName>
    </submittedName>
</protein>
<organism evidence="1 2">
    <name type="scientific">Dentiscutata erythropus</name>
    <dbReference type="NCBI Taxonomy" id="1348616"/>
    <lineage>
        <taxon>Eukaryota</taxon>
        <taxon>Fungi</taxon>
        <taxon>Fungi incertae sedis</taxon>
        <taxon>Mucoromycota</taxon>
        <taxon>Glomeromycotina</taxon>
        <taxon>Glomeromycetes</taxon>
        <taxon>Diversisporales</taxon>
        <taxon>Gigasporaceae</taxon>
        <taxon>Dentiscutata</taxon>
    </lineage>
</organism>
<evidence type="ECO:0000313" key="1">
    <source>
        <dbReference type="EMBL" id="CAG8767615.1"/>
    </source>
</evidence>
<proteinExistence type="predicted"/>
<reference evidence="1" key="1">
    <citation type="submission" date="2021-06" db="EMBL/GenBank/DDBJ databases">
        <authorList>
            <person name="Kallberg Y."/>
            <person name="Tangrot J."/>
            <person name="Rosling A."/>
        </authorList>
    </citation>
    <scope>NUCLEOTIDE SEQUENCE</scope>
    <source>
        <strain evidence="1">MA453B</strain>
    </source>
</reference>
<dbReference type="AlphaFoldDB" id="A0A9N9NWQ9"/>
<gene>
    <name evidence="1" type="ORF">DERYTH_LOCUS18390</name>
</gene>
<name>A0A9N9NWQ9_9GLOM</name>
<dbReference type="OrthoDB" id="2405847at2759"/>
<evidence type="ECO:0000313" key="2">
    <source>
        <dbReference type="Proteomes" id="UP000789405"/>
    </source>
</evidence>
<accession>A0A9N9NWQ9</accession>
<sequence length="130" mass="15996">LYASYDVNIFEQISYYSPKIFKNFIIIFLSRGLSVSEANMIEKYDFDNRYEPIYFWFDKERSHLSRNNHVSFDKLSFNYLKRLEKEELEKKNDSKSDDVDDIELGRRTYYVKYFKDNHMTFSIMLFLDFY</sequence>